<sequence length="351" mass="40404">MKSLLPRRESERRSHPLARHCDILSAVETRISMLNMTFSKYIDTNLCCFIPGKVIDEIERLLRVVQNKGPPPRTHELLQELRDISSMAMEYFEEQILPNLKLQIEQPPIIPLLPSSSSKSSKYVLVDCTVAAEVCKMKKQNRHQKVQLVMFTAQLNKIERKVKRQSLKLKTQAIKIHEQERRIQEQSTKIAEQESTIADLRKHMDEWEQKFSDLTAEVRAKDDHHSSKSLIPTTSKFHLSNIKPRRAQVLPKSFSAIHAELERKRKCASPFEVPPKLARSMSSNDYVGLKATDFRSQYQEKDGNPTNVDLLCRSKSDIGTFTSSIIGTLLNNPITCIKSRKRKMEDVIELD</sequence>
<evidence type="ECO:0000313" key="2">
    <source>
        <dbReference type="EMBL" id="KAK9695507.1"/>
    </source>
</evidence>
<accession>A0AAW1IYP0</accession>
<dbReference type="PANTHER" id="PTHR13252">
    <property type="entry name" value="F-BOX ONLY PROTEIN 28"/>
    <property type="match status" value="1"/>
</dbReference>
<keyword evidence="3" id="KW-1185">Reference proteome</keyword>
<evidence type="ECO:0000313" key="3">
    <source>
        <dbReference type="Proteomes" id="UP001458880"/>
    </source>
</evidence>
<evidence type="ECO:0008006" key="4">
    <source>
        <dbReference type="Google" id="ProtNLM"/>
    </source>
</evidence>
<dbReference type="AlphaFoldDB" id="A0AAW1IYP0"/>
<gene>
    <name evidence="2" type="ORF">QE152_g32498</name>
</gene>
<proteinExistence type="predicted"/>
<dbReference type="EMBL" id="JASPKY010000478">
    <property type="protein sequence ID" value="KAK9695507.1"/>
    <property type="molecule type" value="Genomic_DNA"/>
</dbReference>
<keyword evidence="1" id="KW-0175">Coiled coil</keyword>
<organism evidence="2 3">
    <name type="scientific">Popillia japonica</name>
    <name type="common">Japanese beetle</name>
    <dbReference type="NCBI Taxonomy" id="7064"/>
    <lineage>
        <taxon>Eukaryota</taxon>
        <taxon>Metazoa</taxon>
        <taxon>Ecdysozoa</taxon>
        <taxon>Arthropoda</taxon>
        <taxon>Hexapoda</taxon>
        <taxon>Insecta</taxon>
        <taxon>Pterygota</taxon>
        <taxon>Neoptera</taxon>
        <taxon>Endopterygota</taxon>
        <taxon>Coleoptera</taxon>
        <taxon>Polyphaga</taxon>
        <taxon>Scarabaeiformia</taxon>
        <taxon>Scarabaeidae</taxon>
        <taxon>Rutelinae</taxon>
        <taxon>Popillia</taxon>
    </lineage>
</organism>
<dbReference type="PANTHER" id="PTHR13252:SF9">
    <property type="entry name" value="F-BOX ONLY PROTEIN 28"/>
    <property type="match status" value="1"/>
</dbReference>
<evidence type="ECO:0000256" key="1">
    <source>
        <dbReference type="SAM" id="Coils"/>
    </source>
</evidence>
<comment type="caution">
    <text evidence="2">The sequence shown here is derived from an EMBL/GenBank/DDBJ whole genome shotgun (WGS) entry which is preliminary data.</text>
</comment>
<reference evidence="2 3" key="1">
    <citation type="journal article" date="2024" name="BMC Genomics">
        <title>De novo assembly and annotation of Popillia japonica's genome with initial clues to its potential as an invasive pest.</title>
        <authorList>
            <person name="Cucini C."/>
            <person name="Boschi S."/>
            <person name="Funari R."/>
            <person name="Cardaioli E."/>
            <person name="Iannotti N."/>
            <person name="Marturano G."/>
            <person name="Paoli F."/>
            <person name="Bruttini M."/>
            <person name="Carapelli A."/>
            <person name="Frati F."/>
            <person name="Nardi F."/>
        </authorList>
    </citation>
    <scope>NUCLEOTIDE SEQUENCE [LARGE SCALE GENOMIC DNA]</scope>
    <source>
        <strain evidence="2">DMR45628</strain>
    </source>
</reference>
<dbReference type="Proteomes" id="UP001458880">
    <property type="component" value="Unassembled WGS sequence"/>
</dbReference>
<protein>
    <recommendedName>
        <fullName evidence="4">F-box only protein 28</fullName>
    </recommendedName>
</protein>
<name>A0AAW1IYP0_POPJA</name>
<dbReference type="Gene3D" id="1.20.5.340">
    <property type="match status" value="1"/>
</dbReference>
<dbReference type="GO" id="GO:0000209">
    <property type="term" value="P:protein polyubiquitination"/>
    <property type="evidence" value="ECO:0007669"/>
    <property type="project" value="TreeGrafter"/>
</dbReference>
<dbReference type="InterPro" id="IPR039719">
    <property type="entry name" value="FBXO28"/>
</dbReference>
<feature type="coiled-coil region" evidence="1">
    <location>
        <begin position="176"/>
        <end position="217"/>
    </location>
</feature>